<gene>
    <name evidence="2" type="ORF">LCGC14_2496420</name>
</gene>
<proteinExistence type="predicted"/>
<name>A0A0F9B3Z8_9ZZZZ</name>
<sequence>MSTTTTRVHNQTKVLPPDIQQALGGLNLLLVDGFSKVRALSSEFFRRSFEIPRNIFQEVDPLADELASKMEAKLYGRAKKSIFDKRTSGEVSDSATQEEMEQTVGILNLKFVRAFSNTRAFGGVLFRRLSTTFDGFSEGVGEKSSRFSHETKMKLYDRASNRAFLSQLKKPTVSEKQPPRRHITVIETKKSNGLKTSSKYERTTLVVAFLGLALILAYLVYPFFNIGEKPILFEGLETVTWAEKMFFVKDFIPRCLEKTYTCAVKDNLVQGLGKGGCAVNSKYVSLSNCPNRCLTVKPYSDYVIQV</sequence>
<feature type="transmembrane region" description="Helical" evidence="1">
    <location>
        <begin position="205"/>
        <end position="224"/>
    </location>
</feature>
<accession>A0A0F9B3Z8</accession>
<keyword evidence="1" id="KW-0812">Transmembrane</keyword>
<dbReference type="AlphaFoldDB" id="A0A0F9B3Z8"/>
<evidence type="ECO:0000256" key="1">
    <source>
        <dbReference type="SAM" id="Phobius"/>
    </source>
</evidence>
<evidence type="ECO:0000313" key="2">
    <source>
        <dbReference type="EMBL" id="KKL16355.1"/>
    </source>
</evidence>
<comment type="caution">
    <text evidence="2">The sequence shown here is derived from an EMBL/GenBank/DDBJ whole genome shotgun (WGS) entry which is preliminary data.</text>
</comment>
<keyword evidence="1" id="KW-0472">Membrane</keyword>
<protein>
    <submittedName>
        <fullName evidence="2">Uncharacterized protein</fullName>
    </submittedName>
</protein>
<dbReference type="EMBL" id="LAZR01039697">
    <property type="protein sequence ID" value="KKL16355.1"/>
    <property type="molecule type" value="Genomic_DNA"/>
</dbReference>
<keyword evidence="1" id="KW-1133">Transmembrane helix</keyword>
<reference evidence="2" key="1">
    <citation type="journal article" date="2015" name="Nature">
        <title>Complex archaea that bridge the gap between prokaryotes and eukaryotes.</title>
        <authorList>
            <person name="Spang A."/>
            <person name="Saw J.H."/>
            <person name="Jorgensen S.L."/>
            <person name="Zaremba-Niedzwiedzka K."/>
            <person name="Martijn J."/>
            <person name="Lind A.E."/>
            <person name="van Eijk R."/>
            <person name="Schleper C."/>
            <person name="Guy L."/>
            <person name="Ettema T.J."/>
        </authorList>
    </citation>
    <scope>NUCLEOTIDE SEQUENCE</scope>
</reference>
<organism evidence="2">
    <name type="scientific">marine sediment metagenome</name>
    <dbReference type="NCBI Taxonomy" id="412755"/>
    <lineage>
        <taxon>unclassified sequences</taxon>
        <taxon>metagenomes</taxon>
        <taxon>ecological metagenomes</taxon>
    </lineage>
</organism>